<accession>A0A485LH16</accession>
<name>A0A485LH16_9STRA</name>
<proteinExistence type="predicted"/>
<dbReference type="OrthoDB" id="67196at2759"/>
<dbReference type="EMBL" id="VJMH01006955">
    <property type="protein sequence ID" value="KAF0687220.1"/>
    <property type="molecule type" value="Genomic_DNA"/>
</dbReference>
<dbReference type="Proteomes" id="UP000332933">
    <property type="component" value="Unassembled WGS sequence"/>
</dbReference>
<feature type="region of interest" description="Disordered" evidence="1">
    <location>
        <begin position="25"/>
        <end position="51"/>
    </location>
</feature>
<keyword evidence="4" id="KW-1185">Reference proteome</keyword>
<reference evidence="2" key="2">
    <citation type="submission" date="2019-06" db="EMBL/GenBank/DDBJ databases">
        <title>Genomics analysis of Aphanomyces spp. identifies a new class of oomycete effector associated with host adaptation.</title>
        <authorList>
            <person name="Gaulin E."/>
        </authorList>
    </citation>
    <scope>NUCLEOTIDE SEQUENCE</scope>
    <source>
        <strain evidence="2">CBS 578.67</strain>
    </source>
</reference>
<gene>
    <name evidence="3" type="primary">Aste57867_21016</name>
    <name evidence="2" type="ORF">As57867_020948</name>
    <name evidence="3" type="ORF">ASTE57867_21016</name>
</gene>
<reference evidence="3 4" key="1">
    <citation type="submission" date="2019-03" db="EMBL/GenBank/DDBJ databases">
        <authorList>
            <person name="Gaulin E."/>
            <person name="Dumas B."/>
        </authorList>
    </citation>
    <scope>NUCLEOTIDE SEQUENCE [LARGE SCALE GENOMIC DNA]</scope>
    <source>
        <strain evidence="3">CBS 568.67</strain>
    </source>
</reference>
<evidence type="ECO:0000313" key="4">
    <source>
        <dbReference type="Proteomes" id="UP000332933"/>
    </source>
</evidence>
<sequence>MAEPYAYDVYPLSCIFKPVVEEPLKSDDDGNFQSPLTGANTYSRASRPPRPADLLSDLEKEHFTNVAKHMTQALLAATNYTQVKSWKRIHDQINRTEGSSLGPCNVHAVTKVDADFNYIAEALITTTTDAYKTMMSMISCDFIDDAVLTNVMTPTAENSHRYVGLKWAAFKNLIPSKDKDFIILEVTLS</sequence>
<evidence type="ECO:0000256" key="1">
    <source>
        <dbReference type="SAM" id="MobiDB-lite"/>
    </source>
</evidence>
<evidence type="ECO:0000313" key="2">
    <source>
        <dbReference type="EMBL" id="KAF0687220.1"/>
    </source>
</evidence>
<organism evidence="3 4">
    <name type="scientific">Aphanomyces stellatus</name>
    <dbReference type="NCBI Taxonomy" id="120398"/>
    <lineage>
        <taxon>Eukaryota</taxon>
        <taxon>Sar</taxon>
        <taxon>Stramenopiles</taxon>
        <taxon>Oomycota</taxon>
        <taxon>Saprolegniomycetes</taxon>
        <taxon>Saprolegniales</taxon>
        <taxon>Verrucalvaceae</taxon>
        <taxon>Aphanomyces</taxon>
    </lineage>
</organism>
<feature type="compositionally biased region" description="Polar residues" evidence="1">
    <location>
        <begin position="31"/>
        <end position="44"/>
    </location>
</feature>
<evidence type="ECO:0000313" key="3">
    <source>
        <dbReference type="EMBL" id="VFT97691.1"/>
    </source>
</evidence>
<dbReference type="EMBL" id="CAADRA010006981">
    <property type="protein sequence ID" value="VFT97691.1"/>
    <property type="molecule type" value="Genomic_DNA"/>
</dbReference>
<dbReference type="AlphaFoldDB" id="A0A485LH16"/>
<protein>
    <submittedName>
        <fullName evidence="3">Aste57867_21016 protein</fullName>
    </submittedName>
</protein>